<feature type="compositionally biased region" description="Polar residues" evidence="1">
    <location>
        <begin position="317"/>
        <end position="327"/>
    </location>
</feature>
<feature type="region of interest" description="Disordered" evidence="1">
    <location>
        <begin position="165"/>
        <end position="274"/>
    </location>
</feature>
<gene>
    <name evidence="2" type="ORF">NLI96_g6134</name>
</gene>
<feature type="compositionally biased region" description="Polar residues" evidence="1">
    <location>
        <begin position="192"/>
        <end position="206"/>
    </location>
</feature>
<feature type="compositionally biased region" description="Polar residues" evidence="1">
    <location>
        <begin position="257"/>
        <end position="270"/>
    </location>
</feature>
<feature type="compositionally biased region" description="Low complexity" evidence="1">
    <location>
        <begin position="328"/>
        <end position="347"/>
    </location>
</feature>
<evidence type="ECO:0000313" key="3">
    <source>
        <dbReference type="Proteomes" id="UP001212997"/>
    </source>
</evidence>
<feature type="compositionally biased region" description="Polar residues" evidence="1">
    <location>
        <begin position="95"/>
        <end position="113"/>
    </location>
</feature>
<reference evidence="2" key="1">
    <citation type="submission" date="2022-07" db="EMBL/GenBank/DDBJ databases">
        <title>Genome Sequence of Physisporinus lineatus.</title>
        <authorList>
            <person name="Buettner E."/>
        </authorList>
    </citation>
    <scope>NUCLEOTIDE SEQUENCE</scope>
    <source>
        <strain evidence="2">VT162</strain>
    </source>
</reference>
<feature type="region of interest" description="Disordered" evidence="1">
    <location>
        <begin position="1"/>
        <end position="140"/>
    </location>
</feature>
<sequence length="455" mass="49873">MSFSSTPLGQGRRLDHQTFLNKAPSHSNLRSNSQQARPASPPRSRNVPTSYAYGASNLGTRSPPKPTSSLANPEDEVEQPALTRYARQKQREVGQTRSVADLNQQPSRSQPTNPTTATAPAPSSSSSHTVQPRPEKWSVKDTSVQIASAFHQAATSTVLDEHTTTAANTSNTTDNSNTSSNAMSTPNDAWASGTTRKQTVPRSTSVEYEKETHSTVNRRLGAPPNRLAAKPLSKTASVRHVPDSEGEGEDNSSSMELSRTSANGNGNSARGKSPFFDTLKKVAATTIWMRQEEEGMNSNTSVSYDYSAEEQEYQASLRQNQMQTQKPSSTTANTTTNRRLPNSMNNIRRNRMSADNKAYKPSMSDLEESDEDFEEDGKRTRRKKAKKGAVGGPLNTLPVTQYDKRRKKRRGTKGNGVDEGDEEELSSDAPEDEETLRANDQVGGYDYILASLEHL</sequence>
<feature type="compositionally biased region" description="Low complexity" evidence="1">
    <location>
        <begin position="114"/>
        <end position="127"/>
    </location>
</feature>
<feature type="compositionally biased region" description="Low complexity" evidence="1">
    <location>
        <begin position="165"/>
        <end position="185"/>
    </location>
</feature>
<accession>A0AAD5V3G4</accession>
<organism evidence="2 3">
    <name type="scientific">Meripilus lineatus</name>
    <dbReference type="NCBI Taxonomy" id="2056292"/>
    <lineage>
        <taxon>Eukaryota</taxon>
        <taxon>Fungi</taxon>
        <taxon>Dikarya</taxon>
        <taxon>Basidiomycota</taxon>
        <taxon>Agaricomycotina</taxon>
        <taxon>Agaricomycetes</taxon>
        <taxon>Polyporales</taxon>
        <taxon>Meripilaceae</taxon>
        <taxon>Meripilus</taxon>
    </lineage>
</organism>
<feature type="region of interest" description="Disordered" evidence="1">
    <location>
        <begin position="317"/>
        <end position="443"/>
    </location>
</feature>
<feature type="compositionally biased region" description="Acidic residues" evidence="1">
    <location>
        <begin position="418"/>
        <end position="434"/>
    </location>
</feature>
<protein>
    <submittedName>
        <fullName evidence="2">Uncharacterized protein</fullName>
    </submittedName>
</protein>
<dbReference type="Proteomes" id="UP001212997">
    <property type="component" value="Unassembled WGS sequence"/>
</dbReference>
<feature type="compositionally biased region" description="Polar residues" evidence="1">
    <location>
        <begin position="18"/>
        <end position="37"/>
    </location>
</feature>
<name>A0AAD5V3G4_9APHY</name>
<proteinExistence type="predicted"/>
<keyword evidence="3" id="KW-1185">Reference proteome</keyword>
<evidence type="ECO:0000256" key="1">
    <source>
        <dbReference type="SAM" id="MobiDB-lite"/>
    </source>
</evidence>
<dbReference type="EMBL" id="JANAWD010000218">
    <property type="protein sequence ID" value="KAJ3483693.1"/>
    <property type="molecule type" value="Genomic_DNA"/>
</dbReference>
<feature type="compositionally biased region" description="Acidic residues" evidence="1">
    <location>
        <begin position="365"/>
        <end position="375"/>
    </location>
</feature>
<evidence type="ECO:0000313" key="2">
    <source>
        <dbReference type="EMBL" id="KAJ3483693.1"/>
    </source>
</evidence>
<dbReference type="AlphaFoldDB" id="A0AAD5V3G4"/>
<comment type="caution">
    <text evidence="2">The sequence shown here is derived from an EMBL/GenBank/DDBJ whole genome shotgun (WGS) entry which is preliminary data.</text>
</comment>